<evidence type="ECO:0000256" key="1">
    <source>
        <dbReference type="SAM" id="MobiDB-lite"/>
    </source>
</evidence>
<evidence type="ECO:0008006" key="4">
    <source>
        <dbReference type="Google" id="ProtNLM"/>
    </source>
</evidence>
<feature type="compositionally biased region" description="Pro residues" evidence="1">
    <location>
        <begin position="1"/>
        <end position="15"/>
    </location>
</feature>
<evidence type="ECO:0000313" key="3">
    <source>
        <dbReference type="Proteomes" id="UP001443914"/>
    </source>
</evidence>
<comment type="caution">
    <text evidence="2">The sequence shown here is derived from an EMBL/GenBank/DDBJ whole genome shotgun (WGS) entry which is preliminary data.</text>
</comment>
<dbReference type="PANTHER" id="PTHR31696">
    <property type="entry name" value="PROTEIN MIZU-KUSSEI 1"/>
    <property type="match status" value="1"/>
</dbReference>
<reference evidence="2" key="1">
    <citation type="submission" date="2024-03" db="EMBL/GenBank/DDBJ databases">
        <title>WGS assembly of Saponaria officinalis var. Norfolk2.</title>
        <authorList>
            <person name="Jenkins J."/>
            <person name="Shu S."/>
            <person name="Grimwood J."/>
            <person name="Barry K."/>
            <person name="Goodstein D."/>
            <person name="Schmutz J."/>
            <person name="Leebens-Mack J."/>
            <person name="Osbourn A."/>
        </authorList>
    </citation>
    <scope>NUCLEOTIDE SEQUENCE [LARGE SCALE GENOMIC DNA]</scope>
    <source>
        <strain evidence="2">JIC</strain>
    </source>
</reference>
<dbReference type="PANTHER" id="PTHR31696:SF73">
    <property type="entry name" value="EXPRESSED PROTEIN"/>
    <property type="match status" value="1"/>
</dbReference>
<protein>
    <recommendedName>
        <fullName evidence="4">Protein MIZU-KUSSEI 1</fullName>
    </recommendedName>
</protein>
<organism evidence="2 3">
    <name type="scientific">Saponaria officinalis</name>
    <name type="common">Common soapwort</name>
    <name type="synonym">Lychnis saponaria</name>
    <dbReference type="NCBI Taxonomy" id="3572"/>
    <lineage>
        <taxon>Eukaryota</taxon>
        <taxon>Viridiplantae</taxon>
        <taxon>Streptophyta</taxon>
        <taxon>Embryophyta</taxon>
        <taxon>Tracheophyta</taxon>
        <taxon>Spermatophyta</taxon>
        <taxon>Magnoliopsida</taxon>
        <taxon>eudicotyledons</taxon>
        <taxon>Gunneridae</taxon>
        <taxon>Pentapetalae</taxon>
        <taxon>Caryophyllales</taxon>
        <taxon>Caryophyllaceae</taxon>
        <taxon>Caryophylleae</taxon>
        <taxon>Saponaria</taxon>
    </lineage>
</organism>
<gene>
    <name evidence="2" type="ORF">RND81_10G054300</name>
</gene>
<feature type="region of interest" description="Disordered" evidence="1">
    <location>
        <begin position="1"/>
        <end position="48"/>
    </location>
</feature>
<feature type="compositionally biased region" description="Polar residues" evidence="1">
    <location>
        <begin position="19"/>
        <end position="40"/>
    </location>
</feature>
<sequence>MTGPHQPFPATPPRRSPSHPVNNNSWSPNRSPISLEQASQKKPKSNKLMRRVRSVLRSFPNVTPTCRIPISGRVHDGLVHGGTRITGTLFGHRRGRVNLAIQQNPRSLPMLLLELAIPTGKLLQEMGLGLVRIALECEKHPLNKTKLIEEPIWTMYNNGKKSGYGIKRDPTTNDLNVMKMLHVVSMGAGVLPSGNGYDTPDGELTYMRAYFEHVVGSKDSETYYMMNPNGGCGPELSIFFVRI</sequence>
<keyword evidence="3" id="KW-1185">Reference proteome</keyword>
<dbReference type="GO" id="GO:0010274">
    <property type="term" value="P:hydrotropism"/>
    <property type="evidence" value="ECO:0007669"/>
    <property type="project" value="InterPro"/>
</dbReference>
<dbReference type="AlphaFoldDB" id="A0AAW1HYJ2"/>
<evidence type="ECO:0000313" key="2">
    <source>
        <dbReference type="EMBL" id="KAK9682157.1"/>
    </source>
</evidence>
<name>A0AAW1HYJ2_SAPOF</name>
<accession>A0AAW1HYJ2</accession>
<dbReference type="Pfam" id="PF04759">
    <property type="entry name" value="DUF617"/>
    <property type="match status" value="1"/>
</dbReference>
<dbReference type="EMBL" id="JBDFQZ010000010">
    <property type="protein sequence ID" value="KAK9682157.1"/>
    <property type="molecule type" value="Genomic_DNA"/>
</dbReference>
<proteinExistence type="predicted"/>
<dbReference type="Proteomes" id="UP001443914">
    <property type="component" value="Unassembled WGS sequence"/>
</dbReference>
<dbReference type="InterPro" id="IPR006460">
    <property type="entry name" value="MIZ1-like_pln"/>
</dbReference>
<dbReference type="NCBIfam" id="TIGR01570">
    <property type="entry name" value="A_thal_3588"/>
    <property type="match status" value="1"/>
</dbReference>